<sequence>MFKDDLPDLFSEVFASLVADGLDKFARQLAELEIKTCESFASDNSAFTIEFTTADDESIEDSFPTGDKLYTVMLVYSPNDIVIGLDIIGCENTNLQKQLLACCI</sequence>
<gene>
    <name evidence="1" type="ORF">ORJ04_21230</name>
</gene>
<evidence type="ECO:0000313" key="1">
    <source>
        <dbReference type="EMBL" id="MDP5138475.1"/>
    </source>
</evidence>
<name>A0ABT9I511_9GAMM</name>
<protein>
    <recommendedName>
        <fullName evidence="3">Transposase</fullName>
    </recommendedName>
</protein>
<proteinExistence type="predicted"/>
<organism evidence="1 2">
    <name type="scientific">Rheinheimera baltica</name>
    <dbReference type="NCBI Taxonomy" id="67576"/>
    <lineage>
        <taxon>Bacteria</taxon>
        <taxon>Pseudomonadati</taxon>
        <taxon>Pseudomonadota</taxon>
        <taxon>Gammaproteobacteria</taxon>
        <taxon>Chromatiales</taxon>
        <taxon>Chromatiaceae</taxon>
        <taxon>Rheinheimera</taxon>
    </lineage>
</organism>
<dbReference type="RefSeq" id="WP_305977597.1">
    <property type="nucleotide sequence ID" value="NZ_JAPJDZ010000172.1"/>
</dbReference>
<dbReference type="Proteomes" id="UP001231109">
    <property type="component" value="Unassembled WGS sequence"/>
</dbReference>
<reference evidence="1 2" key="1">
    <citation type="submission" date="2022-11" db="EMBL/GenBank/DDBJ databases">
        <title>Viruses from the air-sea interface of a natural surface slick.</title>
        <authorList>
            <person name="Rahlff J."/>
            <person name="Holmfeldt K."/>
        </authorList>
    </citation>
    <scope>NUCLEOTIDE SEQUENCE [LARGE SCALE GENOMIC DNA]</scope>
    <source>
        <strain evidence="1 2">SMS4</strain>
    </source>
</reference>
<dbReference type="EMBL" id="JAPJDZ010000172">
    <property type="protein sequence ID" value="MDP5138475.1"/>
    <property type="molecule type" value="Genomic_DNA"/>
</dbReference>
<accession>A0ABT9I511</accession>
<keyword evidence="2" id="KW-1185">Reference proteome</keyword>
<evidence type="ECO:0000313" key="2">
    <source>
        <dbReference type="Proteomes" id="UP001231109"/>
    </source>
</evidence>
<evidence type="ECO:0008006" key="3">
    <source>
        <dbReference type="Google" id="ProtNLM"/>
    </source>
</evidence>
<comment type="caution">
    <text evidence="1">The sequence shown here is derived from an EMBL/GenBank/DDBJ whole genome shotgun (WGS) entry which is preliminary data.</text>
</comment>